<protein>
    <submittedName>
        <fullName evidence="3">DUF4105 domain-containing protein</fullName>
    </submittedName>
</protein>
<evidence type="ECO:0000313" key="4">
    <source>
        <dbReference type="Proteomes" id="UP001064087"/>
    </source>
</evidence>
<dbReference type="Proteomes" id="UP001064087">
    <property type="component" value="Chromosome"/>
</dbReference>
<keyword evidence="1" id="KW-0472">Membrane</keyword>
<gene>
    <name evidence="3" type="ORF">N7U68_12525</name>
</gene>
<dbReference type="RefSeq" id="WP_263047012.1">
    <property type="nucleotide sequence ID" value="NZ_CP106738.1"/>
</dbReference>
<name>A0ABY6D8K1_9RHOB</name>
<proteinExistence type="predicted"/>
<reference evidence="3" key="1">
    <citation type="submission" date="2022-10" db="EMBL/GenBank/DDBJ databases">
        <title>Roseovarius pelagicus sp. nov., isolated from Arctic seawater.</title>
        <authorList>
            <person name="Hong Y.W."/>
            <person name="Hwang C.Y."/>
        </authorList>
    </citation>
    <scope>NUCLEOTIDE SEQUENCE</scope>
    <source>
        <strain evidence="3">HL-MP18</strain>
    </source>
</reference>
<evidence type="ECO:0000313" key="3">
    <source>
        <dbReference type="EMBL" id="UXX81945.1"/>
    </source>
</evidence>
<feature type="transmembrane region" description="Helical" evidence="1">
    <location>
        <begin position="61"/>
        <end position="77"/>
    </location>
</feature>
<sequence length="326" mass="36732">MARIFRIVGSTIFALLALFGTAWAGTALWLHLTGALRLAALAALVMALVVAVLARRRARPLGWAALAIAALAVAGWYQTIVPRHDRDWAPDVARGVRADVSGDHLTLHDVRDFDWITRDTARERWITTRYDLEQLQTVDMLTSVWDNPDIAHLLVSFGFSDGQHVVFSVEIRREADEVFSEIGGFFHQFELVLIAATERDIVKLRTNHRKEQVSLYPIDLTPQQRRDFFMAYVTLAQRLEARPEFYNTLTANCTTVVYALAKTVNPDLPMDRRIVLSGRLPAFIDELGLLAGDGPLEDRQRDALITPRAQNAEEGDKFSDVIRNID</sequence>
<evidence type="ECO:0000259" key="2">
    <source>
        <dbReference type="Pfam" id="PF13387"/>
    </source>
</evidence>
<keyword evidence="1" id="KW-1133">Transmembrane helix</keyword>
<feature type="transmembrane region" description="Helical" evidence="1">
    <location>
        <begin position="34"/>
        <end position="54"/>
    </location>
</feature>
<accession>A0ABY6D8K1</accession>
<organism evidence="3 4">
    <name type="scientific">Roseovarius pelagicus</name>
    <dbReference type="NCBI Taxonomy" id="2980108"/>
    <lineage>
        <taxon>Bacteria</taxon>
        <taxon>Pseudomonadati</taxon>
        <taxon>Pseudomonadota</taxon>
        <taxon>Alphaproteobacteria</taxon>
        <taxon>Rhodobacterales</taxon>
        <taxon>Roseobacteraceae</taxon>
        <taxon>Roseovarius</taxon>
    </lineage>
</organism>
<dbReference type="EMBL" id="CP106738">
    <property type="protein sequence ID" value="UXX81945.1"/>
    <property type="molecule type" value="Genomic_DNA"/>
</dbReference>
<feature type="domain" description="Lnb N-terminal periplasmic" evidence="2">
    <location>
        <begin position="122"/>
        <end position="277"/>
    </location>
</feature>
<keyword evidence="4" id="KW-1185">Reference proteome</keyword>
<keyword evidence="1" id="KW-0812">Transmembrane</keyword>
<dbReference type="InterPro" id="IPR025178">
    <property type="entry name" value="Lnb_N"/>
</dbReference>
<evidence type="ECO:0000256" key="1">
    <source>
        <dbReference type="SAM" id="Phobius"/>
    </source>
</evidence>
<dbReference type="Pfam" id="PF13387">
    <property type="entry name" value="Lnb_N"/>
    <property type="match status" value="1"/>
</dbReference>